<dbReference type="EMBL" id="RXIC02000025">
    <property type="protein sequence ID" value="KAB1206395.1"/>
    <property type="molecule type" value="Genomic_DNA"/>
</dbReference>
<dbReference type="PANTHER" id="PTHR45927:SF6">
    <property type="entry name" value="PROTEIN LYK5"/>
    <property type="match status" value="1"/>
</dbReference>
<dbReference type="Pfam" id="PF23446">
    <property type="entry name" value="LysM1_NFP_LYK"/>
    <property type="match status" value="1"/>
</dbReference>
<gene>
    <name evidence="3" type="ORF">CJ030_MR7G027595</name>
</gene>
<feature type="signal peptide" evidence="1">
    <location>
        <begin position="1"/>
        <end position="24"/>
    </location>
</feature>
<keyword evidence="1" id="KW-0732">Signal</keyword>
<dbReference type="InterPro" id="IPR056563">
    <property type="entry name" value="LysM3_LYK4_5"/>
</dbReference>
<keyword evidence="4" id="KW-1185">Reference proteome</keyword>
<dbReference type="AlphaFoldDB" id="A0A6A1V168"/>
<comment type="caution">
    <text evidence="3">The sequence shown here is derived from an EMBL/GenBank/DDBJ whole genome shotgun (WGS) entry which is preliminary data.</text>
</comment>
<proteinExistence type="predicted"/>
<evidence type="ECO:0000313" key="4">
    <source>
        <dbReference type="Proteomes" id="UP000516437"/>
    </source>
</evidence>
<dbReference type="Gene3D" id="3.10.350.10">
    <property type="entry name" value="LysM domain"/>
    <property type="match status" value="1"/>
</dbReference>
<sequence length="290" mass="31775">MAIFPLYTLSIVLFLCLFHQSSHCQQAYISDSQYFNCSVYTSTSKGYLCNGLELCESFVTFKSQPPYDTAISIAHLLGSEASSIASFNNIYDTDKIPSNKLIIVPVSCSCAGNLYRHFVPYTIKPGDKYSNSIYQGLTTCQVMIGQYYYDPESLPVGTELMVPVRCACPTLNQTMRGVTSLVAYMVRMGDNVSLIADTFGVDAQSIFEANMLPEDRIIASTPLLVPLKGKTCTRKSDSNFFFNCPGGYLTDGGKCIPDGTKLPVKRLLYSVALSFSLTHSQSLPAGVCVI</sequence>
<dbReference type="Pfam" id="PF23473">
    <property type="entry name" value="LysM3_LYK4_5"/>
    <property type="match status" value="1"/>
</dbReference>
<dbReference type="Proteomes" id="UP000516437">
    <property type="component" value="Chromosome 7"/>
</dbReference>
<dbReference type="PANTHER" id="PTHR45927">
    <property type="entry name" value="LYSM-DOMAIN RECEPTOR-LIKE KINASE-RELATED"/>
    <property type="match status" value="1"/>
</dbReference>
<protein>
    <submittedName>
        <fullName evidence="3">Protein LYK5</fullName>
    </submittedName>
</protein>
<dbReference type="InterPro" id="IPR052611">
    <property type="entry name" value="Plant_RLK_LysM"/>
</dbReference>
<dbReference type="InterPro" id="IPR036779">
    <property type="entry name" value="LysM_dom_sf"/>
</dbReference>
<feature type="domain" description="LysM" evidence="2">
    <location>
        <begin position="183"/>
        <end position="226"/>
    </location>
</feature>
<dbReference type="OrthoDB" id="4062651at2759"/>
<dbReference type="InterPro" id="IPR018392">
    <property type="entry name" value="LysM"/>
</dbReference>
<name>A0A6A1V168_9ROSI</name>
<feature type="chain" id="PRO_5025340143" evidence="1">
    <location>
        <begin position="25"/>
        <end position="290"/>
    </location>
</feature>
<reference evidence="3 4" key="1">
    <citation type="journal article" date="2019" name="Plant Biotechnol. J.">
        <title>The red bayberry genome and genetic basis of sex determination.</title>
        <authorList>
            <person name="Jia H.M."/>
            <person name="Jia H.J."/>
            <person name="Cai Q.L."/>
            <person name="Wang Y."/>
            <person name="Zhao H.B."/>
            <person name="Yang W.F."/>
            <person name="Wang G.Y."/>
            <person name="Li Y.H."/>
            <person name="Zhan D.L."/>
            <person name="Shen Y.T."/>
            <person name="Niu Q.F."/>
            <person name="Chang L."/>
            <person name="Qiu J."/>
            <person name="Zhao L."/>
            <person name="Xie H.B."/>
            <person name="Fu W.Y."/>
            <person name="Jin J."/>
            <person name="Li X.W."/>
            <person name="Jiao Y."/>
            <person name="Zhou C.C."/>
            <person name="Tu T."/>
            <person name="Chai C.Y."/>
            <person name="Gao J.L."/>
            <person name="Fan L.J."/>
            <person name="van de Weg E."/>
            <person name="Wang J.Y."/>
            <person name="Gao Z.S."/>
        </authorList>
    </citation>
    <scope>NUCLEOTIDE SEQUENCE [LARGE SCALE GENOMIC DNA]</scope>
    <source>
        <tissue evidence="3">Leaves</tissue>
    </source>
</reference>
<evidence type="ECO:0000313" key="3">
    <source>
        <dbReference type="EMBL" id="KAB1206395.1"/>
    </source>
</evidence>
<dbReference type="SUPFAM" id="SSF54106">
    <property type="entry name" value="LysM domain"/>
    <property type="match status" value="1"/>
</dbReference>
<dbReference type="InterPro" id="IPR056562">
    <property type="entry name" value="LysM2_CERK1_LYK3_4_5"/>
</dbReference>
<dbReference type="InterPro" id="IPR056561">
    <property type="entry name" value="NFP_LYK_LysM1"/>
</dbReference>
<feature type="domain" description="LysM" evidence="2">
    <location>
        <begin position="58"/>
        <end position="105"/>
    </location>
</feature>
<dbReference type="Pfam" id="PF23472">
    <property type="entry name" value="LysM2_CERK1_LYK3_4_5"/>
    <property type="match status" value="1"/>
</dbReference>
<organism evidence="3 4">
    <name type="scientific">Morella rubra</name>
    <name type="common">Chinese bayberry</name>
    <dbReference type="NCBI Taxonomy" id="262757"/>
    <lineage>
        <taxon>Eukaryota</taxon>
        <taxon>Viridiplantae</taxon>
        <taxon>Streptophyta</taxon>
        <taxon>Embryophyta</taxon>
        <taxon>Tracheophyta</taxon>
        <taxon>Spermatophyta</taxon>
        <taxon>Magnoliopsida</taxon>
        <taxon>eudicotyledons</taxon>
        <taxon>Gunneridae</taxon>
        <taxon>Pentapetalae</taxon>
        <taxon>rosids</taxon>
        <taxon>fabids</taxon>
        <taxon>Fagales</taxon>
        <taxon>Myricaceae</taxon>
        <taxon>Morella</taxon>
    </lineage>
</organism>
<evidence type="ECO:0000256" key="1">
    <source>
        <dbReference type="SAM" id="SignalP"/>
    </source>
</evidence>
<accession>A0A6A1V168</accession>
<evidence type="ECO:0000259" key="2">
    <source>
        <dbReference type="SMART" id="SM00257"/>
    </source>
</evidence>
<dbReference type="SMART" id="SM00257">
    <property type="entry name" value="LysM"/>
    <property type="match status" value="2"/>
</dbReference>